<dbReference type="SUPFAM" id="SSF51735">
    <property type="entry name" value="NAD(P)-binding Rossmann-fold domains"/>
    <property type="match status" value="1"/>
</dbReference>
<dbReference type="InterPro" id="IPR028939">
    <property type="entry name" value="P5C_Rdtase_cat_N"/>
</dbReference>
<dbReference type="Proteomes" id="UP001597156">
    <property type="component" value="Unassembled WGS sequence"/>
</dbReference>
<evidence type="ECO:0000313" key="3">
    <source>
        <dbReference type="EMBL" id="MFD1125126.1"/>
    </source>
</evidence>
<comment type="caution">
    <text evidence="3">The sequence shown here is derived from an EMBL/GenBank/DDBJ whole genome shotgun (WGS) entry which is preliminary data.</text>
</comment>
<evidence type="ECO:0000313" key="4">
    <source>
        <dbReference type="Proteomes" id="UP001597156"/>
    </source>
</evidence>
<evidence type="ECO:0000256" key="1">
    <source>
        <dbReference type="ARBA" id="ARBA00023002"/>
    </source>
</evidence>
<keyword evidence="1" id="KW-0560">Oxidoreductase</keyword>
<dbReference type="InterPro" id="IPR036291">
    <property type="entry name" value="NAD(P)-bd_dom_sf"/>
</dbReference>
<dbReference type="Gene3D" id="3.40.50.720">
    <property type="entry name" value="NAD(P)-binding Rossmann-like Domain"/>
    <property type="match status" value="1"/>
</dbReference>
<name>A0ABW3PIY2_9LACO</name>
<feature type="domain" description="Pyrroline-5-carboxylate reductase catalytic N-terminal" evidence="2">
    <location>
        <begin position="2"/>
        <end position="91"/>
    </location>
</feature>
<dbReference type="InterPro" id="IPR051267">
    <property type="entry name" value="STEAP_metalloreductase"/>
</dbReference>
<proteinExistence type="predicted"/>
<gene>
    <name evidence="3" type="ORF">ACFQ22_07140</name>
</gene>
<reference evidence="4" key="1">
    <citation type="journal article" date="2019" name="Int. J. Syst. Evol. Microbiol.">
        <title>The Global Catalogue of Microorganisms (GCM) 10K type strain sequencing project: providing services to taxonomists for standard genome sequencing and annotation.</title>
        <authorList>
            <consortium name="The Broad Institute Genomics Platform"/>
            <consortium name="The Broad Institute Genome Sequencing Center for Infectious Disease"/>
            <person name="Wu L."/>
            <person name="Ma J."/>
        </authorList>
    </citation>
    <scope>NUCLEOTIDE SEQUENCE [LARGE SCALE GENOMIC DNA]</scope>
    <source>
        <strain evidence="4">CCUG 71848</strain>
    </source>
</reference>
<accession>A0ABW3PIY2</accession>
<dbReference type="Pfam" id="PF03807">
    <property type="entry name" value="F420_oxidored"/>
    <property type="match status" value="1"/>
</dbReference>
<dbReference type="PANTHER" id="PTHR14239">
    <property type="entry name" value="DUDULIN-RELATED"/>
    <property type="match status" value="1"/>
</dbReference>
<dbReference type="RefSeq" id="WP_121978053.1">
    <property type="nucleotide sequence ID" value="NZ_JBHTLH010000019.1"/>
</dbReference>
<evidence type="ECO:0000259" key="2">
    <source>
        <dbReference type="Pfam" id="PF03807"/>
    </source>
</evidence>
<organism evidence="3 4">
    <name type="scientific">Lentilactobacillus raoultii</name>
    <dbReference type="NCBI Taxonomy" id="1987503"/>
    <lineage>
        <taxon>Bacteria</taxon>
        <taxon>Bacillati</taxon>
        <taxon>Bacillota</taxon>
        <taxon>Bacilli</taxon>
        <taxon>Lactobacillales</taxon>
        <taxon>Lactobacillaceae</taxon>
        <taxon>Lentilactobacillus</taxon>
    </lineage>
</organism>
<keyword evidence="4" id="KW-1185">Reference proteome</keyword>
<sequence>MKIGFIGSGNIGGNLARLAVQNGHDVIMSNSRDPQTLNSLIAELGPHATAAWAKDAAAQGDIVVVTIPLKNYQQVPVEPLKGKIVIDTMNYYPARDGHIKELDNGTTTTSELLQAHLPDSKVVKAFNSIIAGELLSTGQPKNEPNRRALPIAGNDAEAKAVVSSLMDQFGFDAYDAGPLHEGFRFQNGTPAYIMRANHDQLAAALKKA</sequence>
<protein>
    <submittedName>
        <fullName evidence="3">NADPH-dependent F420 reductase</fullName>
    </submittedName>
</protein>
<dbReference type="EMBL" id="JBHTLH010000019">
    <property type="protein sequence ID" value="MFD1125126.1"/>
    <property type="molecule type" value="Genomic_DNA"/>
</dbReference>